<name>A0A9W8X6L2_9PLEO</name>
<evidence type="ECO:0000313" key="6">
    <source>
        <dbReference type="Proteomes" id="UP001140562"/>
    </source>
</evidence>
<protein>
    <recommendedName>
        <fullName evidence="7">Ankyrin</fullName>
    </recommendedName>
</protein>
<sequence>MRFPLAPYATRYIFAHIDAAEKARVGQPDLLSIIEKLTISDTAPKISNLWGTLNPHNIGTPVGWPFTSSSGLHILAGLGTTNTLSAFLDAEDRVMDTKDIHGNSPLHVALAAGHQQSAMIVLDHWLEQGKRRYNTNARNTNATNHGEPEKTWCVELSARNDEGETILDIAVAMQAHAVVTRLVGSRVNLHRTKQSNSLLQYAISNNNMAILAKLIEENVHLSGAVYFAIGVDASDEIIVKLLEAGADHEAKAPVNVDNETGADDSDEAASHSDARSRRLNEFEIDANADADMDRSSLHAAGSQDGDSADQAGGNALHLAYRRGLSTKVDLLLSHGVSATSRDNMLRCPLHVIVDPDFEDEEQYEASCDITKSLLSFAPEVVEFEDTNGDTPLDVAADNNQWSNVRLMLEFGHYKNPSPALTKFFLRCTENYELWDFLLIGNKLSMLLGNTGKLDLKQMDSDGHTIFWLAAARGVEEFVALLLEKCTVDVNIRDKNLTTPLLAAVRRGCHAVVKILLDVKDIDVNAQDDKGLSPLLAAVQEGDANIVEMLLANNTINVNT</sequence>
<dbReference type="InterPro" id="IPR002110">
    <property type="entry name" value="Ankyrin_rpt"/>
</dbReference>
<evidence type="ECO:0000256" key="3">
    <source>
        <dbReference type="PROSITE-ProRule" id="PRU00023"/>
    </source>
</evidence>
<evidence type="ECO:0000256" key="4">
    <source>
        <dbReference type="SAM" id="MobiDB-lite"/>
    </source>
</evidence>
<feature type="repeat" description="ANK" evidence="3">
    <location>
        <begin position="311"/>
        <end position="343"/>
    </location>
</feature>
<dbReference type="Pfam" id="PF00023">
    <property type="entry name" value="Ank"/>
    <property type="match status" value="1"/>
</dbReference>
<evidence type="ECO:0008006" key="7">
    <source>
        <dbReference type="Google" id="ProtNLM"/>
    </source>
</evidence>
<keyword evidence="6" id="KW-1185">Reference proteome</keyword>
<proteinExistence type="predicted"/>
<dbReference type="InterPro" id="IPR036770">
    <property type="entry name" value="Ankyrin_rpt-contain_sf"/>
</dbReference>
<dbReference type="PANTHER" id="PTHR24198:SF165">
    <property type="entry name" value="ANKYRIN REPEAT-CONTAINING PROTEIN-RELATED"/>
    <property type="match status" value="1"/>
</dbReference>
<dbReference type="Pfam" id="PF12796">
    <property type="entry name" value="Ank_2"/>
    <property type="match status" value="1"/>
</dbReference>
<dbReference type="SMART" id="SM00248">
    <property type="entry name" value="ANK"/>
    <property type="match status" value="8"/>
</dbReference>
<feature type="compositionally biased region" description="Basic and acidic residues" evidence="4">
    <location>
        <begin position="268"/>
        <end position="281"/>
    </location>
</feature>
<dbReference type="PROSITE" id="PS50088">
    <property type="entry name" value="ANK_REPEAT"/>
    <property type="match status" value="1"/>
</dbReference>
<comment type="caution">
    <text evidence="5">The sequence shown here is derived from an EMBL/GenBank/DDBJ whole genome shotgun (WGS) entry which is preliminary data.</text>
</comment>
<dbReference type="Proteomes" id="UP001140562">
    <property type="component" value="Unassembled WGS sequence"/>
</dbReference>
<dbReference type="PANTHER" id="PTHR24198">
    <property type="entry name" value="ANKYRIN REPEAT AND PROTEIN KINASE DOMAIN-CONTAINING PROTEIN"/>
    <property type="match status" value="1"/>
</dbReference>
<keyword evidence="1" id="KW-0677">Repeat</keyword>
<dbReference type="SUPFAM" id="SSF48403">
    <property type="entry name" value="Ankyrin repeat"/>
    <property type="match status" value="1"/>
</dbReference>
<feature type="region of interest" description="Disordered" evidence="4">
    <location>
        <begin position="252"/>
        <end position="281"/>
    </location>
</feature>
<gene>
    <name evidence="5" type="ORF">N0V87_001266</name>
</gene>
<evidence type="ECO:0000256" key="1">
    <source>
        <dbReference type="ARBA" id="ARBA00022737"/>
    </source>
</evidence>
<dbReference type="AlphaFoldDB" id="A0A9W8X6L2"/>
<evidence type="ECO:0000256" key="2">
    <source>
        <dbReference type="ARBA" id="ARBA00023043"/>
    </source>
</evidence>
<organism evidence="5 6">
    <name type="scientific">Didymella glomerata</name>
    <dbReference type="NCBI Taxonomy" id="749621"/>
    <lineage>
        <taxon>Eukaryota</taxon>
        <taxon>Fungi</taxon>
        <taxon>Dikarya</taxon>
        <taxon>Ascomycota</taxon>
        <taxon>Pezizomycotina</taxon>
        <taxon>Dothideomycetes</taxon>
        <taxon>Pleosporomycetidae</taxon>
        <taxon>Pleosporales</taxon>
        <taxon>Pleosporineae</taxon>
        <taxon>Didymellaceae</taxon>
        <taxon>Didymella</taxon>
    </lineage>
</organism>
<keyword evidence="2 3" id="KW-0040">ANK repeat</keyword>
<dbReference type="PROSITE" id="PS50297">
    <property type="entry name" value="ANK_REP_REGION"/>
    <property type="match status" value="1"/>
</dbReference>
<reference evidence="5" key="1">
    <citation type="submission" date="2022-10" db="EMBL/GenBank/DDBJ databases">
        <title>Tapping the CABI collections for fungal endophytes: first genome assemblies for Collariella, Neodidymelliopsis, Ascochyta clinopodiicola, Didymella pomorum, Didymosphaeria variabile, Neocosmospora piperis and Neocucurbitaria cava.</title>
        <authorList>
            <person name="Hill R."/>
        </authorList>
    </citation>
    <scope>NUCLEOTIDE SEQUENCE</scope>
    <source>
        <strain evidence="5">IMI 360193</strain>
    </source>
</reference>
<dbReference type="EMBL" id="JAPEUV010000007">
    <property type="protein sequence ID" value="KAJ4342280.1"/>
    <property type="molecule type" value="Genomic_DNA"/>
</dbReference>
<dbReference type="Gene3D" id="1.25.40.20">
    <property type="entry name" value="Ankyrin repeat-containing domain"/>
    <property type="match status" value="3"/>
</dbReference>
<evidence type="ECO:0000313" key="5">
    <source>
        <dbReference type="EMBL" id="KAJ4342280.1"/>
    </source>
</evidence>
<accession>A0A9W8X6L2</accession>
<dbReference type="OrthoDB" id="1577640at2759"/>